<gene>
    <name evidence="3" type="ORF">HG543_13045</name>
</gene>
<evidence type="ECO:0000259" key="2">
    <source>
        <dbReference type="SMART" id="SM00858"/>
    </source>
</evidence>
<feature type="signal peptide" evidence="1">
    <location>
        <begin position="1"/>
        <end position="21"/>
    </location>
</feature>
<evidence type="ECO:0000313" key="3">
    <source>
        <dbReference type="EMBL" id="NMO15772.1"/>
    </source>
</evidence>
<evidence type="ECO:0000313" key="4">
    <source>
        <dbReference type="Proteomes" id="UP000518300"/>
    </source>
</evidence>
<dbReference type="Proteomes" id="UP000518300">
    <property type="component" value="Unassembled WGS sequence"/>
</dbReference>
<dbReference type="Pfam" id="PF08666">
    <property type="entry name" value="SAF"/>
    <property type="match status" value="1"/>
</dbReference>
<name>A0A848LC08_9BACT</name>
<accession>A0A848LC08</accession>
<feature type="domain" description="SAF" evidence="2">
    <location>
        <begin position="30"/>
        <end position="94"/>
    </location>
</feature>
<evidence type="ECO:0000256" key="1">
    <source>
        <dbReference type="SAM" id="SignalP"/>
    </source>
</evidence>
<sequence length="131" mass="14496">MRRHVLLMLALLLPTMPGAGAGEPARQAKVTVMVAVRDLAVGEMVTEADIAEVQVDREWVTTSVVGAEVRQYIVLQRVLHPVLKGDLFTWNLFETTWDSKLREGCTQAVGTSGTALEQVSRARQVVLQKQR</sequence>
<keyword evidence="1" id="KW-0732">Signal</keyword>
<dbReference type="AlphaFoldDB" id="A0A848LC08"/>
<feature type="chain" id="PRO_5032723652" description="SAF domain-containing protein" evidence="1">
    <location>
        <begin position="22"/>
        <end position="131"/>
    </location>
</feature>
<dbReference type="RefSeq" id="WP_169345060.1">
    <property type="nucleotide sequence ID" value="NZ_JABBJJ010000047.1"/>
</dbReference>
<dbReference type="SMART" id="SM00858">
    <property type="entry name" value="SAF"/>
    <property type="match status" value="1"/>
</dbReference>
<dbReference type="InterPro" id="IPR013974">
    <property type="entry name" value="SAF"/>
</dbReference>
<reference evidence="3 4" key="1">
    <citation type="submission" date="2020-04" db="EMBL/GenBank/DDBJ databases">
        <title>Draft genome of Pyxidicoccus fallax type strain.</title>
        <authorList>
            <person name="Whitworth D.E."/>
        </authorList>
    </citation>
    <scope>NUCLEOTIDE SEQUENCE [LARGE SCALE GENOMIC DNA]</scope>
    <source>
        <strain evidence="3 4">DSM 14698</strain>
    </source>
</reference>
<dbReference type="EMBL" id="JABBJJ010000047">
    <property type="protein sequence ID" value="NMO15772.1"/>
    <property type="molecule type" value="Genomic_DNA"/>
</dbReference>
<comment type="caution">
    <text evidence="3">The sequence shown here is derived from an EMBL/GenBank/DDBJ whole genome shotgun (WGS) entry which is preliminary data.</text>
</comment>
<protein>
    <recommendedName>
        <fullName evidence="2">SAF domain-containing protein</fullName>
    </recommendedName>
</protein>
<proteinExistence type="predicted"/>
<keyword evidence="4" id="KW-1185">Reference proteome</keyword>
<organism evidence="3 4">
    <name type="scientific">Pyxidicoccus fallax</name>
    <dbReference type="NCBI Taxonomy" id="394095"/>
    <lineage>
        <taxon>Bacteria</taxon>
        <taxon>Pseudomonadati</taxon>
        <taxon>Myxococcota</taxon>
        <taxon>Myxococcia</taxon>
        <taxon>Myxococcales</taxon>
        <taxon>Cystobacterineae</taxon>
        <taxon>Myxococcaceae</taxon>
        <taxon>Pyxidicoccus</taxon>
    </lineage>
</organism>
<dbReference type="CDD" id="cd11614">
    <property type="entry name" value="SAF_CpaB_FlgA_like"/>
    <property type="match status" value="1"/>
</dbReference>